<dbReference type="RefSeq" id="WP_092860003.1">
    <property type="nucleotide sequence ID" value="NZ_FOQH01000005.1"/>
</dbReference>
<dbReference type="InterPro" id="IPR050260">
    <property type="entry name" value="FAD-bd_OxRdtase"/>
</dbReference>
<dbReference type="InterPro" id="IPR041575">
    <property type="entry name" value="Rubredoxin_C"/>
</dbReference>
<proteinExistence type="inferred from homology"/>
<dbReference type="SUPFAM" id="SSF51905">
    <property type="entry name" value="FAD/NAD(P)-binding domain"/>
    <property type="match status" value="1"/>
</dbReference>
<evidence type="ECO:0000256" key="2">
    <source>
        <dbReference type="ARBA" id="ARBA00006442"/>
    </source>
</evidence>
<comment type="cofactor">
    <cofactor evidence="1">
        <name>FAD</name>
        <dbReference type="ChEBI" id="CHEBI:57692"/>
    </cofactor>
</comment>
<dbReference type="Gene3D" id="1.10.10.1100">
    <property type="entry name" value="BFD-like [2Fe-2S]-binding domain"/>
    <property type="match status" value="1"/>
</dbReference>
<dbReference type="PANTHER" id="PTHR43429">
    <property type="entry name" value="PYRIDINE NUCLEOTIDE-DISULFIDE OXIDOREDUCTASE DOMAIN-CONTAINING"/>
    <property type="match status" value="1"/>
</dbReference>
<evidence type="ECO:0000259" key="8">
    <source>
        <dbReference type="Pfam" id="PF18267"/>
    </source>
</evidence>
<evidence type="ECO:0000256" key="4">
    <source>
        <dbReference type="ARBA" id="ARBA00022827"/>
    </source>
</evidence>
<dbReference type="InterPro" id="IPR007419">
    <property type="entry name" value="BFD-like_2Fe2S-bd_dom"/>
</dbReference>
<feature type="domain" description="NADH-rubredoxin oxidoreductase C-terminal" evidence="8">
    <location>
        <begin position="330"/>
        <end position="399"/>
    </location>
</feature>
<dbReference type="InterPro" id="IPR023753">
    <property type="entry name" value="FAD/NAD-binding_dom"/>
</dbReference>
<evidence type="ECO:0000259" key="6">
    <source>
        <dbReference type="Pfam" id="PF04324"/>
    </source>
</evidence>
<protein>
    <submittedName>
        <fullName evidence="9">Nitrite reductase (NADH) large subunit</fullName>
    </submittedName>
</protein>
<dbReference type="Pfam" id="PF07992">
    <property type="entry name" value="Pyr_redox_2"/>
    <property type="match status" value="1"/>
</dbReference>
<dbReference type="EMBL" id="FOQH01000005">
    <property type="protein sequence ID" value="SFI22811.1"/>
    <property type="molecule type" value="Genomic_DNA"/>
</dbReference>
<feature type="transmembrane region" description="Helical" evidence="5">
    <location>
        <begin position="647"/>
        <end position="670"/>
    </location>
</feature>
<comment type="similarity">
    <text evidence="2">Belongs to the FAD-dependent oxidoreductase family.</text>
</comment>
<evidence type="ECO:0000256" key="5">
    <source>
        <dbReference type="SAM" id="Phobius"/>
    </source>
</evidence>
<feature type="transmembrane region" description="Helical" evidence="5">
    <location>
        <begin position="577"/>
        <end position="596"/>
    </location>
</feature>
<dbReference type="Pfam" id="PF04324">
    <property type="entry name" value="Fer2_BFD"/>
    <property type="match status" value="1"/>
</dbReference>
<dbReference type="AlphaFoldDB" id="A0A1I3GI21"/>
<keyword evidence="3" id="KW-0285">Flavoprotein</keyword>
<dbReference type="InterPro" id="IPR041854">
    <property type="entry name" value="BFD-like_2Fe2S-bd_dom_sf"/>
</dbReference>
<evidence type="ECO:0000313" key="10">
    <source>
        <dbReference type="Proteomes" id="UP000199377"/>
    </source>
</evidence>
<dbReference type="PANTHER" id="PTHR43429:SF3">
    <property type="entry name" value="NITRITE REDUCTASE [NAD(P)H]"/>
    <property type="match status" value="1"/>
</dbReference>
<feature type="domain" description="FAD/NAD(P)-binding" evidence="7">
    <location>
        <begin position="23"/>
        <end position="298"/>
    </location>
</feature>
<dbReference type="InterPro" id="IPR016156">
    <property type="entry name" value="FAD/NAD-linked_Rdtase_dimer_sf"/>
</dbReference>
<dbReference type="PRINTS" id="PR00368">
    <property type="entry name" value="FADPNR"/>
</dbReference>
<accession>A0A1I3GI21</accession>
<dbReference type="PRINTS" id="PR00469">
    <property type="entry name" value="PNDRDTASEII"/>
</dbReference>
<dbReference type="InterPro" id="IPR036188">
    <property type="entry name" value="FAD/NAD-bd_sf"/>
</dbReference>
<evidence type="ECO:0000259" key="7">
    <source>
        <dbReference type="Pfam" id="PF07992"/>
    </source>
</evidence>
<feature type="domain" description="BFD-like [2Fe-2S]-binding" evidence="6">
    <location>
        <begin position="436"/>
        <end position="483"/>
    </location>
</feature>
<sequence>MDGSTLDPDFEAHLPAALAARVDAVVVGGGPTGFRVARELSRRGRSVALLNAESWAPYNRVKLTPLLAGEVQFGQVAQPRDPVGDGLAHHYAGQRAVAVDLDARLVETASGRLFPFRDLVICTGSRAFLPSIPGIGARNVFTFRDADDAAALKARSLTARQVAVIGGGLLGLEAARAMAAQGARVCVIEHEMRLMPRQLDAEAAALLSARLYALGVTCLTGVRVEEVLAPAGAVTGLRLSTGETLPADTLVVCAGVRAETTLAQSMGLAVHRGILVDAAMRTSHPHVYAAGECAEFDDRVEGLVGPCLDQAETAAKTLCGEPAAFARAAPATRLKVVGVEVFSIGEVEALEERPGVRAFAWRDASQGLYRRVFVERGRLAGAIAIGPWAELNRVQQAVTARSPAPPLFAPRFRREGTLWPAAAPASAADWPEAATVCNCTGVTRGRLGEAMANGAASLDALRFETGACTVCGTCQPLLEEILAGGAASATAQRWWRILSAVSIAAALLALVTALAPRVPIPDAFEARGGLETLWFDNIVKQWTGYGLLAVTAALMLLGLRKRLRVARRLGGYDAWRLVHLGLGVAAALGLFLHTGFRFGLNLSSALMTVYVAALLLGGIAGLATGADHKLRDAGVGSAAAPPRKIPVWLHILALWPLPLLLGAHVLGVYAY</sequence>
<keyword evidence="10" id="KW-1185">Reference proteome</keyword>
<dbReference type="Gene3D" id="3.50.50.60">
    <property type="entry name" value="FAD/NAD(P)-binding domain"/>
    <property type="match status" value="2"/>
</dbReference>
<evidence type="ECO:0000313" key="9">
    <source>
        <dbReference type="EMBL" id="SFI22811.1"/>
    </source>
</evidence>
<keyword evidence="4" id="KW-0274">FAD</keyword>
<dbReference type="Gene3D" id="3.30.390.30">
    <property type="match status" value="1"/>
</dbReference>
<feature type="transmembrane region" description="Helical" evidence="5">
    <location>
        <begin position="602"/>
        <end position="626"/>
    </location>
</feature>
<organism evidence="9 10">
    <name type="scientific">Albimonas pacifica</name>
    <dbReference type="NCBI Taxonomy" id="1114924"/>
    <lineage>
        <taxon>Bacteria</taxon>
        <taxon>Pseudomonadati</taxon>
        <taxon>Pseudomonadota</taxon>
        <taxon>Alphaproteobacteria</taxon>
        <taxon>Rhodobacterales</taxon>
        <taxon>Paracoccaceae</taxon>
        <taxon>Albimonas</taxon>
    </lineage>
</organism>
<name>A0A1I3GI21_9RHOB</name>
<keyword evidence="5" id="KW-1133">Transmembrane helix</keyword>
<keyword evidence="5" id="KW-0472">Membrane</keyword>
<dbReference type="Pfam" id="PF18267">
    <property type="entry name" value="Rubredoxin_C"/>
    <property type="match status" value="1"/>
</dbReference>
<dbReference type="STRING" id="1114924.SAMN05216258_105161"/>
<evidence type="ECO:0000256" key="1">
    <source>
        <dbReference type="ARBA" id="ARBA00001974"/>
    </source>
</evidence>
<evidence type="ECO:0000256" key="3">
    <source>
        <dbReference type="ARBA" id="ARBA00022630"/>
    </source>
</evidence>
<keyword evidence="5" id="KW-0812">Transmembrane</keyword>
<dbReference type="GO" id="GO:0016491">
    <property type="term" value="F:oxidoreductase activity"/>
    <property type="evidence" value="ECO:0007669"/>
    <property type="project" value="InterPro"/>
</dbReference>
<feature type="transmembrane region" description="Helical" evidence="5">
    <location>
        <begin position="538"/>
        <end position="557"/>
    </location>
</feature>
<gene>
    <name evidence="9" type="ORF">SAMN05216258_105161</name>
</gene>
<dbReference type="Proteomes" id="UP000199377">
    <property type="component" value="Unassembled WGS sequence"/>
</dbReference>
<dbReference type="OrthoDB" id="9768666at2"/>
<reference evidence="9 10" key="1">
    <citation type="submission" date="2016-10" db="EMBL/GenBank/DDBJ databases">
        <authorList>
            <person name="de Groot N.N."/>
        </authorList>
    </citation>
    <scope>NUCLEOTIDE SEQUENCE [LARGE SCALE GENOMIC DNA]</scope>
    <source>
        <strain evidence="9 10">CGMCC 1.11030</strain>
    </source>
</reference>